<accession>A0ABW4VJV4</accession>
<name>A0ABW4VJV4_9BACT</name>
<feature type="domain" description="Outer membrane protein beta-barrel" evidence="1">
    <location>
        <begin position="19"/>
        <end position="242"/>
    </location>
</feature>
<proteinExistence type="predicted"/>
<evidence type="ECO:0000259" key="1">
    <source>
        <dbReference type="Pfam" id="PF13568"/>
    </source>
</evidence>
<sequence>MRYFVFMIFLFVYIPGYGQKVNIGFRSGVSFSNLYSHNAPGEKPSPQIVKNPSGHILSGQDTRQVNSHYYETRFIQDMRIGLFSYIYVDYEITKRLSGEIGLGYTQRGIDIEYSLHSTTVNSDNNTVKSFHQFRREFRLDYISIPITFQYKLDKKERFYVVGGIYSSVAVDFLIKESLVTTNRQTFDPSGNHLGTTEDKSWTTVSYANRFDSGLILGGGINLPLKEKMALALDIRSAVGMRNVPKKYDQYGFQGFRNTAKNIGFETGIKFQYNIN</sequence>
<gene>
    <name evidence="2" type="ORF">ACFSKL_09280</name>
</gene>
<dbReference type="Proteomes" id="UP001597361">
    <property type="component" value="Unassembled WGS sequence"/>
</dbReference>
<organism evidence="2 3">
    <name type="scientific">Belliella marina</name>
    <dbReference type="NCBI Taxonomy" id="1644146"/>
    <lineage>
        <taxon>Bacteria</taxon>
        <taxon>Pseudomonadati</taxon>
        <taxon>Bacteroidota</taxon>
        <taxon>Cytophagia</taxon>
        <taxon>Cytophagales</taxon>
        <taxon>Cyclobacteriaceae</taxon>
        <taxon>Belliella</taxon>
    </lineage>
</organism>
<dbReference type="InterPro" id="IPR025665">
    <property type="entry name" value="Beta-barrel_OMP_2"/>
</dbReference>
<dbReference type="Pfam" id="PF13568">
    <property type="entry name" value="OMP_b-brl_2"/>
    <property type="match status" value="1"/>
</dbReference>
<evidence type="ECO:0000313" key="2">
    <source>
        <dbReference type="EMBL" id="MFD2034982.1"/>
    </source>
</evidence>
<comment type="caution">
    <text evidence="2">The sequence shown here is derived from an EMBL/GenBank/DDBJ whole genome shotgun (WGS) entry which is preliminary data.</text>
</comment>
<reference evidence="3" key="1">
    <citation type="journal article" date="2019" name="Int. J. Syst. Evol. Microbiol.">
        <title>The Global Catalogue of Microorganisms (GCM) 10K type strain sequencing project: providing services to taxonomists for standard genome sequencing and annotation.</title>
        <authorList>
            <consortium name="The Broad Institute Genomics Platform"/>
            <consortium name="The Broad Institute Genome Sequencing Center for Infectious Disease"/>
            <person name="Wu L."/>
            <person name="Ma J."/>
        </authorList>
    </citation>
    <scope>NUCLEOTIDE SEQUENCE [LARGE SCALE GENOMIC DNA]</scope>
    <source>
        <strain evidence="3">CGMCC 1.15180</strain>
    </source>
</reference>
<protein>
    <submittedName>
        <fullName evidence="2">Outer membrane beta-barrel protein</fullName>
    </submittedName>
</protein>
<keyword evidence="3" id="KW-1185">Reference proteome</keyword>
<dbReference type="RefSeq" id="WP_376885617.1">
    <property type="nucleotide sequence ID" value="NZ_JBHUHR010000025.1"/>
</dbReference>
<evidence type="ECO:0000313" key="3">
    <source>
        <dbReference type="Proteomes" id="UP001597361"/>
    </source>
</evidence>
<dbReference type="EMBL" id="JBHUHR010000025">
    <property type="protein sequence ID" value="MFD2034982.1"/>
    <property type="molecule type" value="Genomic_DNA"/>
</dbReference>